<dbReference type="Proteomes" id="UP001281147">
    <property type="component" value="Unassembled WGS sequence"/>
</dbReference>
<protein>
    <submittedName>
        <fullName evidence="1">rRNA biogenesis protein rrp36</fullName>
    </submittedName>
</protein>
<gene>
    <name evidence="1" type="primary">RRP36</name>
    <name evidence="1" type="ORF">LTR37_010783</name>
</gene>
<evidence type="ECO:0000313" key="2">
    <source>
        <dbReference type="Proteomes" id="UP001281147"/>
    </source>
</evidence>
<name>A0ACC3N3W8_9PEZI</name>
<reference evidence="1" key="1">
    <citation type="submission" date="2023-07" db="EMBL/GenBank/DDBJ databases">
        <title>Black Yeasts Isolated from many extreme environments.</title>
        <authorList>
            <person name="Coleine C."/>
            <person name="Stajich J.E."/>
            <person name="Selbmann L."/>
        </authorList>
    </citation>
    <scope>NUCLEOTIDE SEQUENCE</scope>
    <source>
        <strain evidence="1">CCFEE 5714</strain>
    </source>
</reference>
<organism evidence="1 2">
    <name type="scientific">Vermiconidia calcicola</name>
    <dbReference type="NCBI Taxonomy" id="1690605"/>
    <lineage>
        <taxon>Eukaryota</taxon>
        <taxon>Fungi</taxon>
        <taxon>Dikarya</taxon>
        <taxon>Ascomycota</taxon>
        <taxon>Pezizomycotina</taxon>
        <taxon>Dothideomycetes</taxon>
        <taxon>Dothideomycetidae</taxon>
        <taxon>Mycosphaerellales</taxon>
        <taxon>Extremaceae</taxon>
        <taxon>Vermiconidia</taxon>
    </lineage>
</organism>
<comment type="caution">
    <text evidence="1">The sequence shown here is derived from an EMBL/GenBank/DDBJ whole genome shotgun (WGS) entry which is preliminary data.</text>
</comment>
<evidence type="ECO:0000313" key="1">
    <source>
        <dbReference type="EMBL" id="KAK3709562.1"/>
    </source>
</evidence>
<proteinExistence type="predicted"/>
<keyword evidence="2" id="KW-1185">Reference proteome</keyword>
<dbReference type="EMBL" id="JAUTXU010000091">
    <property type="protein sequence ID" value="KAK3709562.1"/>
    <property type="molecule type" value="Genomic_DNA"/>
</dbReference>
<accession>A0ACC3N3W8</accession>
<sequence length="398" mass="45041">MPDWAVLDFQIAPSNGITGFIATSAFRMAPARLLNRNIKPADVDEPGSRDYSEDSDAASPSDHDLEGTQDTSSEGEDPEREANAVEERSEDRSNNGQAELDIGNVSFGALKQAQDALSRKRKRSSATTAEHEEKLATLRSRLKQLKDGGANKVSLEGRRRKEWEPKPTSVTTTATTVSDDASDSDSAPSEEGAAQKSRSSKHAPTSRSSRYQITRKRTVVDVPKRVSRDPRFDAIQQRSAHPGNSEKAYSFLRDYQKTEIGELKSAIKQTKNEDEKATLKRKVISMENRIKSHEAKDRQQEIVRQHRKEEKDMVEQGKKPFFLKKKEVKERALVEKFKGMKGKDREKLIEKRKRKEGQREKKRMPEMRRVELLRTQPPTVTQLPFPDVSEVANVDADQ</sequence>